<keyword evidence="3" id="KW-1185">Reference proteome</keyword>
<proteinExistence type="predicted"/>
<dbReference type="Pfam" id="PF03061">
    <property type="entry name" value="4HBT"/>
    <property type="match status" value="1"/>
</dbReference>
<dbReference type="EMBL" id="BMZB01000004">
    <property type="protein sequence ID" value="GGZ41101.1"/>
    <property type="molecule type" value="Genomic_DNA"/>
</dbReference>
<reference evidence="2" key="1">
    <citation type="journal article" date="2014" name="Int. J. Syst. Evol. Microbiol.">
        <title>Complete genome sequence of Corynebacterium casei LMG S-19264T (=DSM 44701T), isolated from a smear-ripened cheese.</title>
        <authorList>
            <consortium name="US DOE Joint Genome Institute (JGI-PGF)"/>
            <person name="Walter F."/>
            <person name="Albersmeier A."/>
            <person name="Kalinowski J."/>
            <person name="Ruckert C."/>
        </authorList>
    </citation>
    <scope>NUCLEOTIDE SEQUENCE</scope>
    <source>
        <strain evidence="2">KCTC 32296</strain>
    </source>
</reference>
<name>A0A918QC53_9CAUL</name>
<dbReference type="InterPro" id="IPR006683">
    <property type="entry name" value="Thioestr_dom"/>
</dbReference>
<dbReference type="GO" id="GO:0016790">
    <property type="term" value="F:thiolester hydrolase activity"/>
    <property type="evidence" value="ECO:0007669"/>
    <property type="project" value="UniProtKB-ARBA"/>
</dbReference>
<dbReference type="SUPFAM" id="SSF54637">
    <property type="entry name" value="Thioesterase/thiol ester dehydrase-isomerase"/>
    <property type="match status" value="1"/>
</dbReference>
<dbReference type="PANTHER" id="PTHR43240:SF3">
    <property type="entry name" value="THIOESTERASE DOMAIN-CONTAINING PROTEIN"/>
    <property type="match status" value="1"/>
</dbReference>
<dbReference type="Proteomes" id="UP000662572">
    <property type="component" value="Unassembled WGS sequence"/>
</dbReference>
<dbReference type="CDD" id="cd03443">
    <property type="entry name" value="PaaI_thioesterase"/>
    <property type="match status" value="1"/>
</dbReference>
<comment type="caution">
    <text evidence="2">The sequence shown here is derived from an EMBL/GenBank/DDBJ whole genome shotgun (WGS) entry which is preliminary data.</text>
</comment>
<accession>A0A918QC53</accession>
<dbReference type="AlphaFoldDB" id="A0A918QC53"/>
<dbReference type="Gene3D" id="3.10.129.10">
    <property type="entry name" value="Hotdog Thioesterase"/>
    <property type="match status" value="1"/>
</dbReference>
<dbReference type="PANTHER" id="PTHR43240">
    <property type="entry name" value="1,4-DIHYDROXY-2-NAPHTHOYL-COA THIOESTERASE 1"/>
    <property type="match status" value="1"/>
</dbReference>
<organism evidence="2 3">
    <name type="scientific">Asticcacaulis endophyticus</name>
    <dbReference type="NCBI Taxonomy" id="1395890"/>
    <lineage>
        <taxon>Bacteria</taxon>
        <taxon>Pseudomonadati</taxon>
        <taxon>Pseudomonadota</taxon>
        <taxon>Alphaproteobacteria</taxon>
        <taxon>Caulobacterales</taxon>
        <taxon>Caulobacteraceae</taxon>
        <taxon>Asticcacaulis</taxon>
    </lineage>
</organism>
<gene>
    <name evidence="2" type="ORF">GCM10011273_29830</name>
</gene>
<evidence type="ECO:0000313" key="2">
    <source>
        <dbReference type="EMBL" id="GGZ41101.1"/>
    </source>
</evidence>
<feature type="domain" description="Thioesterase" evidence="1">
    <location>
        <begin position="50"/>
        <end position="120"/>
    </location>
</feature>
<protein>
    <submittedName>
        <fullName evidence="2">Thioesterase</fullName>
    </submittedName>
</protein>
<evidence type="ECO:0000313" key="3">
    <source>
        <dbReference type="Proteomes" id="UP000662572"/>
    </source>
</evidence>
<dbReference type="InterPro" id="IPR029069">
    <property type="entry name" value="HotDog_dom_sf"/>
</dbReference>
<dbReference type="RefSeq" id="WP_189487954.1">
    <property type="nucleotide sequence ID" value="NZ_BMZB01000004.1"/>
</dbReference>
<sequence length="135" mass="15101">MSHRELPENILEQIPFARFLGVKMELAGNELTLKLPYEDRLIGNPVLPALHGGVIGAFMEITAMAQLAFSENFTHMPKPINVSVQYLRSGKAMDTFARARLNRVGRTIANVDVIAWQDNKEMPIATLQSHFLLKG</sequence>
<evidence type="ECO:0000259" key="1">
    <source>
        <dbReference type="Pfam" id="PF03061"/>
    </source>
</evidence>
<reference evidence="2" key="2">
    <citation type="submission" date="2020-09" db="EMBL/GenBank/DDBJ databases">
        <authorList>
            <person name="Sun Q."/>
            <person name="Kim S."/>
        </authorList>
    </citation>
    <scope>NUCLEOTIDE SEQUENCE</scope>
    <source>
        <strain evidence="2">KCTC 32296</strain>
    </source>
</reference>